<organism evidence="1 2">
    <name type="scientific">Aquincola agrisoli</name>
    <dbReference type="NCBI Taxonomy" id="3119538"/>
    <lineage>
        <taxon>Bacteria</taxon>
        <taxon>Pseudomonadati</taxon>
        <taxon>Pseudomonadota</taxon>
        <taxon>Betaproteobacteria</taxon>
        <taxon>Burkholderiales</taxon>
        <taxon>Sphaerotilaceae</taxon>
        <taxon>Aquincola</taxon>
    </lineage>
</organism>
<proteinExistence type="predicted"/>
<dbReference type="Gene3D" id="3.90.226.10">
    <property type="entry name" value="2-enoyl-CoA Hydratase, Chain A, domain 1"/>
    <property type="match status" value="1"/>
</dbReference>
<dbReference type="Pfam" id="PF00378">
    <property type="entry name" value="ECH_1"/>
    <property type="match status" value="1"/>
</dbReference>
<dbReference type="PANTHER" id="PTHR11941:SF54">
    <property type="entry name" value="ENOYL-COA HYDRATASE, MITOCHONDRIAL"/>
    <property type="match status" value="1"/>
</dbReference>
<dbReference type="AlphaFoldDB" id="A0AAW9QIB0"/>
<protein>
    <submittedName>
        <fullName evidence="1">Enoyl-CoA hydratase/isomerase family protein</fullName>
    </submittedName>
</protein>
<dbReference type="GO" id="GO:0006635">
    <property type="term" value="P:fatty acid beta-oxidation"/>
    <property type="evidence" value="ECO:0007669"/>
    <property type="project" value="TreeGrafter"/>
</dbReference>
<dbReference type="RefSeq" id="WP_332292119.1">
    <property type="nucleotide sequence ID" value="NZ_JAZIBG010000048.1"/>
</dbReference>
<name>A0AAW9QIB0_9BURK</name>
<dbReference type="Proteomes" id="UP001336250">
    <property type="component" value="Unassembled WGS sequence"/>
</dbReference>
<evidence type="ECO:0000313" key="1">
    <source>
        <dbReference type="EMBL" id="MEF7616582.1"/>
    </source>
</evidence>
<accession>A0AAW9QIB0</accession>
<sequence length="264" mass="28873">MAPPSWSALVVRDDPATAIRRVVIDNPPLGVLNQDVRRELGDVFLATQSDRAIRCLVFGSGPRSFCAGADLREFALRFDPLVARAHVENAHRMILALVELDVPTIASIHGACMGGGLELALGCTYRIAARSAKLALPEVNRGAWPGTGGCLLLSRQVRPALSKRLLYTGETLDASTACALGVIDEVVEDDALEARTQALALQWASQPGSSIRTLTTLVDRDFRARFRSHLQYEAECFVQAYQTPAAREGYQAFFEKRPPQWQQA</sequence>
<dbReference type="SUPFAM" id="SSF52096">
    <property type="entry name" value="ClpP/crotonase"/>
    <property type="match status" value="1"/>
</dbReference>
<dbReference type="InterPro" id="IPR001753">
    <property type="entry name" value="Enoyl-CoA_hydra/iso"/>
</dbReference>
<gene>
    <name evidence="1" type="ORF">V4F39_21890</name>
</gene>
<dbReference type="CDD" id="cd06558">
    <property type="entry name" value="crotonase-like"/>
    <property type="match status" value="1"/>
</dbReference>
<evidence type="ECO:0000313" key="2">
    <source>
        <dbReference type="Proteomes" id="UP001336250"/>
    </source>
</evidence>
<comment type="caution">
    <text evidence="1">The sequence shown here is derived from an EMBL/GenBank/DDBJ whole genome shotgun (WGS) entry which is preliminary data.</text>
</comment>
<reference evidence="1 2" key="1">
    <citation type="submission" date="2024-02" db="EMBL/GenBank/DDBJ databases">
        <title>Genome sequence of Aquincola sp. MAHUQ-54.</title>
        <authorList>
            <person name="Huq M.A."/>
        </authorList>
    </citation>
    <scope>NUCLEOTIDE SEQUENCE [LARGE SCALE GENOMIC DNA]</scope>
    <source>
        <strain evidence="1 2">MAHUQ-54</strain>
    </source>
</reference>
<dbReference type="GO" id="GO:0003824">
    <property type="term" value="F:catalytic activity"/>
    <property type="evidence" value="ECO:0007669"/>
    <property type="project" value="UniProtKB-ARBA"/>
</dbReference>
<dbReference type="EMBL" id="JAZIBG010000048">
    <property type="protein sequence ID" value="MEF7616582.1"/>
    <property type="molecule type" value="Genomic_DNA"/>
</dbReference>
<keyword evidence="2" id="KW-1185">Reference proteome</keyword>
<dbReference type="PANTHER" id="PTHR11941">
    <property type="entry name" value="ENOYL-COA HYDRATASE-RELATED"/>
    <property type="match status" value="1"/>
</dbReference>
<dbReference type="InterPro" id="IPR029045">
    <property type="entry name" value="ClpP/crotonase-like_dom_sf"/>
</dbReference>